<sequence>MEACSVPDLVLREISNGGARVVQEARATQKSDQRDDLVWVMFNRRENNRPWLDRQIVSEHQPWAIGAFEPEGQTSEAVPPPASDDSSSPRRVFYAFRSSDYGDDMGSRRLVVAIGRK</sequence>
<evidence type="ECO:0000256" key="1">
    <source>
        <dbReference type="SAM" id="MobiDB-lite"/>
    </source>
</evidence>
<evidence type="ECO:0000313" key="3">
    <source>
        <dbReference type="Proteomes" id="UP001396334"/>
    </source>
</evidence>
<organism evidence="2 3">
    <name type="scientific">Hibiscus sabdariffa</name>
    <name type="common">roselle</name>
    <dbReference type="NCBI Taxonomy" id="183260"/>
    <lineage>
        <taxon>Eukaryota</taxon>
        <taxon>Viridiplantae</taxon>
        <taxon>Streptophyta</taxon>
        <taxon>Embryophyta</taxon>
        <taxon>Tracheophyta</taxon>
        <taxon>Spermatophyta</taxon>
        <taxon>Magnoliopsida</taxon>
        <taxon>eudicotyledons</taxon>
        <taxon>Gunneridae</taxon>
        <taxon>Pentapetalae</taxon>
        <taxon>rosids</taxon>
        <taxon>malvids</taxon>
        <taxon>Malvales</taxon>
        <taxon>Malvaceae</taxon>
        <taxon>Malvoideae</taxon>
        <taxon>Hibiscus</taxon>
    </lineage>
</organism>
<feature type="region of interest" description="Disordered" evidence="1">
    <location>
        <begin position="69"/>
        <end position="90"/>
    </location>
</feature>
<reference evidence="2 3" key="1">
    <citation type="journal article" date="2024" name="G3 (Bethesda)">
        <title>Genome assembly of Hibiscus sabdariffa L. provides insights into metabolisms of medicinal natural products.</title>
        <authorList>
            <person name="Kim T."/>
        </authorList>
    </citation>
    <scope>NUCLEOTIDE SEQUENCE [LARGE SCALE GENOMIC DNA]</scope>
    <source>
        <strain evidence="2">TK-2024</strain>
        <tissue evidence="2">Old leaves</tissue>
    </source>
</reference>
<protein>
    <submittedName>
        <fullName evidence="2">Uncharacterized protein</fullName>
    </submittedName>
</protein>
<keyword evidence="3" id="KW-1185">Reference proteome</keyword>
<evidence type="ECO:0000313" key="2">
    <source>
        <dbReference type="EMBL" id="KAK9035303.1"/>
    </source>
</evidence>
<name>A0ABR2TDP9_9ROSI</name>
<gene>
    <name evidence="2" type="ORF">V6N11_077345</name>
</gene>
<dbReference type="Proteomes" id="UP001396334">
    <property type="component" value="Unassembled WGS sequence"/>
</dbReference>
<comment type="caution">
    <text evidence="2">The sequence shown here is derived from an EMBL/GenBank/DDBJ whole genome shotgun (WGS) entry which is preliminary data.</text>
</comment>
<accession>A0ABR2TDP9</accession>
<proteinExistence type="predicted"/>
<dbReference type="EMBL" id="JBBPBN010000006">
    <property type="protein sequence ID" value="KAK9035303.1"/>
    <property type="molecule type" value="Genomic_DNA"/>
</dbReference>